<dbReference type="EMBL" id="OANT01000002">
    <property type="protein sequence ID" value="SNX44225.1"/>
    <property type="molecule type" value="Genomic_DNA"/>
</dbReference>
<evidence type="ECO:0000313" key="1">
    <source>
        <dbReference type="EMBL" id="SNX44225.1"/>
    </source>
</evidence>
<accession>A0A240E8J0</accession>
<sequence length="590" mass="62908">MGALSNEAQQHFDAQSQAIATCAKYYFSNGQVAGFDSISVEPSARPEPLQAIFDSIEEKYQAKIDDAVRMGIEAYQSRNGGELPHPSVIASALSAGKSVAEGKYNQAMFDGLAQFDDISNGSYEQAAVVPAMTVVTIANVIANSLPIVAMLPNPTNSVRVPVVAVRYMTDSAFGAMAQGDYLDGANAALPYAEGRFAFALTAESATPNVYAVTARTTYEDFTAKTPNENGDLLPFLSGNVSLRVNGRELAHTRGDQNLSVAKGSVSATIKRPEIEIAGTTFTLNAVSVNIDTRTITATFDQALPANTAIEVHLVADFDAKDGSKKHLLNPVGVSLEPEYDLIQSVPVVNHINVSYNTNNQMANELGVGFVGAALAAMQGKYFLEQNVRLLKEAKDRAKYTSGDGAAKRIFTFDASRGATGNLTAAMNTTADLIREILKFIQFAKLKIRQASGGATVRFGLYVGDLGAVFFNQLDSSVFTKTGATASWGEIVRIGTLNDGTDVYHTPTAQGVVIEGVNAAEIMLVGNGNEPARNPMVGTITQPPIFREAKPDTRDIQFGLHAQMAAELNPLERYADQVALIEMINLPALGA</sequence>
<dbReference type="OrthoDB" id="6667148at2"/>
<reference evidence="2" key="1">
    <citation type="submission" date="2016-09" db="EMBL/GenBank/DDBJ databases">
        <authorList>
            <person name="Varghese N."/>
            <person name="Submissions S."/>
        </authorList>
    </citation>
    <scope>NUCLEOTIDE SEQUENCE [LARGE SCALE GENOMIC DNA]</scope>
    <source>
        <strain evidence="2">ANC 4466</strain>
    </source>
</reference>
<gene>
    <name evidence="1" type="ORF">SAMN05421731_102386</name>
</gene>
<proteinExistence type="predicted"/>
<dbReference type="Proteomes" id="UP000219042">
    <property type="component" value="Unassembled WGS sequence"/>
</dbReference>
<name>A0A240E8J0_9GAMM</name>
<dbReference type="AlphaFoldDB" id="A0A240E8J0"/>
<keyword evidence="2" id="KW-1185">Reference proteome</keyword>
<dbReference type="RefSeq" id="WP_097078470.1">
    <property type="nucleotide sequence ID" value="NZ_BAABHT010000003.1"/>
</dbReference>
<evidence type="ECO:0000313" key="2">
    <source>
        <dbReference type="Proteomes" id="UP000219042"/>
    </source>
</evidence>
<organism evidence="1 2">
    <name type="scientific">Acinetobacter puyangensis</name>
    <dbReference type="NCBI Taxonomy" id="1096779"/>
    <lineage>
        <taxon>Bacteria</taxon>
        <taxon>Pseudomonadati</taxon>
        <taxon>Pseudomonadota</taxon>
        <taxon>Gammaproteobacteria</taxon>
        <taxon>Moraxellales</taxon>
        <taxon>Moraxellaceae</taxon>
        <taxon>Acinetobacter</taxon>
    </lineage>
</organism>
<protein>
    <submittedName>
        <fullName evidence="1">Uncharacterized protein</fullName>
    </submittedName>
</protein>